<dbReference type="SUPFAM" id="SSF56672">
    <property type="entry name" value="DNA/RNA polymerases"/>
    <property type="match status" value="1"/>
</dbReference>
<dbReference type="PANTHER" id="PTHR24559:SF444">
    <property type="entry name" value="REVERSE TRANSCRIPTASE DOMAIN-CONTAINING PROTEIN"/>
    <property type="match status" value="1"/>
</dbReference>
<organism evidence="2 3">
    <name type="scientific">Cordylochernes scorpioides</name>
    <dbReference type="NCBI Taxonomy" id="51811"/>
    <lineage>
        <taxon>Eukaryota</taxon>
        <taxon>Metazoa</taxon>
        <taxon>Ecdysozoa</taxon>
        <taxon>Arthropoda</taxon>
        <taxon>Chelicerata</taxon>
        <taxon>Arachnida</taxon>
        <taxon>Pseudoscorpiones</taxon>
        <taxon>Cheliferoidea</taxon>
        <taxon>Chernetidae</taxon>
        <taxon>Cordylochernes</taxon>
    </lineage>
</organism>
<reference evidence="2 3" key="1">
    <citation type="submission" date="2022-03" db="EMBL/GenBank/DDBJ databases">
        <title>A chromosomal length assembly of Cordylochernes scorpioides.</title>
        <authorList>
            <person name="Zeh D."/>
            <person name="Zeh J."/>
        </authorList>
    </citation>
    <scope>NUCLEOTIDE SEQUENCE [LARGE SCALE GENOMIC DNA]</scope>
    <source>
        <strain evidence="2">IN4F17</strain>
        <tissue evidence="2">Whole Body</tissue>
    </source>
</reference>
<evidence type="ECO:0000313" key="2">
    <source>
        <dbReference type="EMBL" id="UYV83966.1"/>
    </source>
</evidence>
<keyword evidence="3" id="KW-1185">Reference proteome</keyword>
<dbReference type="InterPro" id="IPR043502">
    <property type="entry name" value="DNA/RNA_pol_sf"/>
</dbReference>
<accession>A0ABY6LRV1</accession>
<gene>
    <name evidence="2" type="ORF">LAZ67_X000717</name>
</gene>
<proteinExistence type="predicted"/>
<evidence type="ECO:0000313" key="3">
    <source>
        <dbReference type="Proteomes" id="UP001235939"/>
    </source>
</evidence>
<sequence length="90" mass="10302">MSTGIGRLKWGKDREKTAFITPDGLYEFRVMPFGLCNSPATFESDMGNLKWNMYLCYLDDIVVYTSTFEKPMSSTICIMVCCVSMFLQLL</sequence>
<feature type="domain" description="Reverse transcriptase" evidence="1">
    <location>
        <begin position="12"/>
        <end position="72"/>
    </location>
</feature>
<dbReference type="EMBL" id="CP092886">
    <property type="protein sequence ID" value="UYV83966.1"/>
    <property type="molecule type" value="Genomic_DNA"/>
</dbReference>
<dbReference type="InterPro" id="IPR000477">
    <property type="entry name" value="RT_dom"/>
</dbReference>
<name>A0ABY6LRV1_9ARAC</name>
<dbReference type="Gene3D" id="3.30.70.270">
    <property type="match status" value="1"/>
</dbReference>
<protein>
    <submittedName>
        <fullName evidence="2">K02A2.6-like</fullName>
    </submittedName>
</protein>
<dbReference type="Pfam" id="PF00078">
    <property type="entry name" value="RVT_1"/>
    <property type="match status" value="1"/>
</dbReference>
<dbReference type="InterPro" id="IPR053134">
    <property type="entry name" value="RNA-dir_DNA_polymerase"/>
</dbReference>
<evidence type="ECO:0000259" key="1">
    <source>
        <dbReference type="Pfam" id="PF00078"/>
    </source>
</evidence>
<dbReference type="InterPro" id="IPR043128">
    <property type="entry name" value="Rev_trsase/Diguanyl_cyclase"/>
</dbReference>
<dbReference type="PANTHER" id="PTHR24559">
    <property type="entry name" value="TRANSPOSON TY3-I GAG-POL POLYPROTEIN"/>
    <property type="match status" value="1"/>
</dbReference>
<dbReference type="Proteomes" id="UP001235939">
    <property type="component" value="Chromosome X"/>
</dbReference>
<dbReference type="Gene3D" id="3.10.10.10">
    <property type="entry name" value="HIV Type 1 Reverse Transcriptase, subunit A, domain 1"/>
    <property type="match status" value="1"/>
</dbReference>